<feature type="region of interest" description="Disordered" evidence="1">
    <location>
        <begin position="1"/>
        <end position="37"/>
    </location>
</feature>
<dbReference type="PANTHER" id="PTHR45786:SF78">
    <property type="entry name" value="ATP-DEPENDENT DNA HELICASE"/>
    <property type="match status" value="1"/>
</dbReference>
<proteinExistence type="predicted"/>
<evidence type="ECO:0000256" key="1">
    <source>
        <dbReference type="SAM" id="MobiDB-lite"/>
    </source>
</evidence>
<dbReference type="OrthoDB" id="1930928at2759"/>
<name>A0A2P5DI20_TREOI</name>
<keyword evidence="3" id="KW-0347">Helicase</keyword>
<dbReference type="InterPro" id="IPR025476">
    <property type="entry name" value="Helitron_helicase-like"/>
</dbReference>
<evidence type="ECO:0000313" key="3">
    <source>
        <dbReference type="EMBL" id="PON72910.1"/>
    </source>
</evidence>
<gene>
    <name evidence="3" type="ORF">TorRG33x02_250950</name>
</gene>
<dbReference type="STRING" id="63057.A0A2P5DI20"/>
<keyword evidence="3" id="KW-0067">ATP-binding</keyword>
<evidence type="ECO:0000259" key="2">
    <source>
        <dbReference type="Pfam" id="PF14214"/>
    </source>
</evidence>
<dbReference type="InParanoid" id="A0A2P5DI20"/>
<dbReference type="Pfam" id="PF14214">
    <property type="entry name" value="Helitron_like_N"/>
    <property type="match status" value="1"/>
</dbReference>
<protein>
    <submittedName>
        <fullName evidence="3">Helitron helicase-like domain containing protein</fullName>
    </submittedName>
</protein>
<sequence length="187" mass="22265">MKKTNNASNKRGWYANLSKERKEQIRKKRRETYAQKKESTKRTLFTKKRKNEVSCREYYCYKLQIRPIGKSILLQAGRLLQQYVVDMYVKIETSRLDYFRNKQKEIRAELYQRIIDSVEAGENRGSQVGCRIILSSSFIGGPRDMKKRYMDAMALVQRFRKPDIFLTMTCDPNWSEIKQELGPRDEV</sequence>
<dbReference type="EMBL" id="JXTC01000269">
    <property type="protein sequence ID" value="PON72910.1"/>
    <property type="molecule type" value="Genomic_DNA"/>
</dbReference>
<dbReference type="Proteomes" id="UP000237000">
    <property type="component" value="Unassembled WGS sequence"/>
</dbReference>
<dbReference type="AlphaFoldDB" id="A0A2P5DI20"/>
<keyword evidence="3" id="KW-0378">Hydrolase</keyword>
<feature type="domain" description="Helitron helicase-like" evidence="2">
    <location>
        <begin position="58"/>
        <end position="183"/>
    </location>
</feature>
<reference evidence="4" key="1">
    <citation type="submission" date="2016-06" db="EMBL/GenBank/DDBJ databases">
        <title>Parallel loss of symbiosis genes in relatives of nitrogen-fixing non-legume Parasponia.</title>
        <authorList>
            <person name="Van Velzen R."/>
            <person name="Holmer R."/>
            <person name="Bu F."/>
            <person name="Rutten L."/>
            <person name="Van Zeijl A."/>
            <person name="Liu W."/>
            <person name="Santuari L."/>
            <person name="Cao Q."/>
            <person name="Sharma T."/>
            <person name="Shen D."/>
            <person name="Roswanjaya Y."/>
            <person name="Wardhani T."/>
            <person name="Kalhor M.S."/>
            <person name="Jansen J."/>
            <person name="Van den Hoogen J."/>
            <person name="Gungor B."/>
            <person name="Hartog M."/>
            <person name="Hontelez J."/>
            <person name="Verver J."/>
            <person name="Yang W.-C."/>
            <person name="Schijlen E."/>
            <person name="Repin R."/>
            <person name="Schilthuizen M."/>
            <person name="Schranz E."/>
            <person name="Heidstra R."/>
            <person name="Miyata K."/>
            <person name="Fedorova E."/>
            <person name="Kohlen W."/>
            <person name="Bisseling T."/>
            <person name="Smit S."/>
            <person name="Geurts R."/>
        </authorList>
    </citation>
    <scope>NUCLEOTIDE SEQUENCE [LARGE SCALE GENOMIC DNA]</scope>
    <source>
        <strain evidence="4">cv. RG33-2</strain>
    </source>
</reference>
<comment type="caution">
    <text evidence="3">The sequence shown here is derived from an EMBL/GenBank/DDBJ whole genome shotgun (WGS) entry which is preliminary data.</text>
</comment>
<keyword evidence="4" id="KW-1185">Reference proteome</keyword>
<evidence type="ECO:0000313" key="4">
    <source>
        <dbReference type="Proteomes" id="UP000237000"/>
    </source>
</evidence>
<dbReference type="GO" id="GO:0004386">
    <property type="term" value="F:helicase activity"/>
    <property type="evidence" value="ECO:0007669"/>
    <property type="project" value="UniProtKB-KW"/>
</dbReference>
<keyword evidence="3" id="KW-0547">Nucleotide-binding</keyword>
<organism evidence="3 4">
    <name type="scientific">Trema orientale</name>
    <name type="common">Charcoal tree</name>
    <name type="synonym">Celtis orientalis</name>
    <dbReference type="NCBI Taxonomy" id="63057"/>
    <lineage>
        <taxon>Eukaryota</taxon>
        <taxon>Viridiplantae</taxon>
        <taxon>Streptophyta</taxon>
        <taxon>Embryophyta</taxon>
        <taxon>Tracheophyta</taxon>
        <taxon>Spermatophyta</taxon>
        <taxon>Magnoliopsida</taxon>
        <taxon>eudicotyledons</taxon>
        <taxon>Gunneridae</taxon>
        <taxon>Pentapetalae</taxon>
        <taxon>rosids</taxon>
        <taxon>fabids</taxon>
        <taxon>Rosales</taxon>
        <taxon>Cannabaceae</taxon>
        <taxon>Trema</taxon>
    </lineage>
</organism>
<dbReference type="PANTHER" id="PTHR45786">
    <property type="entry name" value="DNA BINDING PROTEIN-LIKE"/>
    <property type="match status" value="1"/>
</dbReference>
<accession>A0A2P5DI20</accession>